<name>A0ABY5S7K3_9BACL</name>
<evidence type="ECO:0008006" key="4">
    <source>
        <dbReference type="Google" id="ProtNLM"/>
    </source>
</evidence>
<sequence>MNHPAESMWKALADDQLSDQDREWAFDHLAECDECLSIYIELMASLDTVEELNPLRADELTDLVMERVGDLPRSTVEAPSNPTGNRRRVIRSGSRRQKVLHGIIAVCCMLVLMSAGVFDRLADQPNHWRAERNEPEHKSLTTAIMKKTTSVIGALVEKPVSHHPTGKEQ</sequence>
<proteinExistence type="predicted"/>
<reference evidence="2" key="1">
    <citation type="submission" date="2022-01" db="EMBL/GenBank/DDBJ databases">
        <title>Paenibacillus spongiae sp. nov., isolated from marine sponge.</title>
        <authorList>
            <person name="Li Z."/>
            <person name="Zhang M."/>
        </authorList>
    </citation>
    <scope>NUCLEOTIDE SEQUENCE</scope>
    <source>
        <strain evidence="2">PHS-Z3</strain>
    </source>
</reference>
<dbReference type="EMBL" id="CP091430">
    <property type="protein sequence ID" value="UVI29906.1"/>
    <property type="molecule type" value="Genomic_DNA"/>
</dbReference>
<keyword evidence="1" id="KW-0472">Membrane</keyword>
<feature type="transmembrane region" description="Helical" evidence="1">
    <location>
        <begin position="99"/>
        <end position="118"/>
    </location>
</feature>
<dbReference type="RefSeq" id="WP_258385977.1">
    <property type="nucleotide sequence ID" value="NZ_CP091430.1"/>
</dbReference>
<organism evidence="2 3">
    <name type="scientific">Paenibacillus spongiae</name>
    <dbReference type="NCBI Taxonomy" id="2909671"/>
    <lineage>
        <taxon>Bacteria</taxon>
        <taxon>Bacillati</taxon>
        <taxon>Bacillota</taxon>
        <taxon>Bacilli</taxon>
        <taxon>Bacillales</taxon>
        <taxon>Paenibacillaceae</taxon>
        <taxon>Paenibacillus</taxon>
    </lineage>
</organism>
<evidence type="ECO:0000256" key="1">
    <source>
        <dbReference type="SAM" id="Phobius"/>
    </source>
</evidence>
<keyword evidence="1" id="KW-1133">Transmembrane helix</keyword>
<accession>A0ABY5S7K3</accession>
<evidence type="ECO:0000313" key="2">
    <source>
        <dbReference type="EMBL" id="UVI29906.1"/>
    </source>
</evidence>
<gene>
    <name evidence="2" type="ORF">L1F29_31740</name>
</gene>
<evidence type="ECO:0000313" key="3">
    <source>
        <dbReference type="Proteomes" id="UP001057877"/>
    </source>
</evidence>
<keyword evidence="1" id="KW-0812">Transmembrane</keyword>
<dbReference type="Proteomes" id="UP001057877">
    <property type="component" value="Chromosome"/>
</dbReference>
<keyword evidence="3" id="KW-1185">Reference proteome</keyword>
<protein>
    <recommendedName>
        <fullName evidence="4">Zf-HC2 domain-containing protein</fullName>
    </recommendedName>
</protein>